<organism evidence="1 2">
    <name type="scientific">Nitrosospira multiformis</name>
    <dbReference type="NCBI Taxonomy" id="1231"/>
    <lineage>
        <taxon>Bacteria</taxon>
        <taxon>Pseudomonadati</taxon>
        <taxon>Pseudomonadota</taxon>
        <taxon>Betaproteobacteria</taxon>
        <taxon>Nitrosomonadales</taxon>
        <taxon>Nitrosomonadaceae</taxon>
        <taxon>Nitrosospira</taxon>
    </lineage>
</organism>
<dbReference type="AlphaFoldDB" id="A0A1I7F302"/>
<dbReference type="EMBL" id="FPBZ01000001">
    <property type="protein sequence ID" value="SFU30588.1"/>
    <property type="molecule type" value="Genomic_DNA"/>
</dbReference>
<dbReference type="Proteomes" id="UP000182649">
    <property type="component" value="Unassembled WGS sequence"/>
</dbReference>
<evidence type="ECO:0000313" key="2">
    <source>
        <dbReference type="Proteomes" id="UP000182649"/>
    </source>
</evidence>
<proteinExistence type="predicted"/>
<name>A0A1I7F302_9PROT</name>
<gene>
    <name evidence="1" type="ORF">SAMN05216417_10186</name>
</gene>
<accession>A0A1I7F302</accession>
<reference evidence="1 2" key="1">
    <citation type="submission" date="2016-10" db="EMBL/GenBank/DDBJ databases">
        <authorList>
            <person name="de Groot N.N."/>
        </authorList>
    </citation>
    <scope>NUCLEOTIDE SEQUENCE [LARGE SCALE GENOMIC DNA]</scope>
    <source>
        <strain evidence="1 2">Nl14</strain>
    </source>
</reference>
<sequence length="129" mass="12978">MALSALAEPVVLWATEPLRLTTAQMDAVAAGAVAVVMGASATADGANTSTYTSTSTTVFSTPTNTVDIGLGFGTAVACCSSSTDTSVQTVYYAEGDKVIANSTVNDTSTPLFSFSNGVTTVIAVDIPPQ</sequence>
<protein>
    <submittedName>
        <fullName evidence="1">Uncharacterized protein</fullName>
    </submittedName>
</protein>
<evidence type="ECO:0000313" key="1">
    <source>
        <dbReference type="EMBL" id="SFU30588.1"/>
    </source>
</evidence>